<evidence type="ECO:0000313" key="1">
    <source>
        <dbReference type="EMBL" id="EYB99962.1"/>
    </source>
</evidence>
<keyword evidence="2" id="KW-1185">Reference proteome</keyword>
<proteinExistence type="predicted"/>
<organism evidence="1 2">
    <name type="scientific">Ancylostoma ceylanicum</name>
    <dbReference type="NCBI Taxonomy" id="53326"/>
    <lineage>
        <taxon>Eukaryota</taxon>
        <taxon>Metazoa</taxon>
        <taxon>Ecdysozoa</taxon>
        <taxon>Nematoda</taxon>
        <taxon>Chromadorea</taxon>
        <taxon>Rhabditida</taxon>
        <taxon>Rhabditina</taxon>
        <taxon>Rhabditomorpha</taxon>
        <taxon>Strongyloidea</taxon>
        <taxon>Ancylostomatidae</taxon>
        <taxon>Ancylostomatinae</taxon>
        <taxon>Ancylostoma</taxon>
    </lineage>
</organism>
<name>A0A016TBD8_9BILA</name>
<reference evidence="2" key="1">
    <citation type="journal article" date="2015" name="Nat. Genet.">
        <title>The genome and transcriptome of the zoonotic hookworm Ancylostoma ceylanicum identify infection-specific gene families.</title>
        <authorList>
            <person name="Schwarz E.M."/>
            <person name="Hu Y."/>
            <person name="Antoshechkin I."/>
            <person name="Miller M.M."/>
            <person name="Sternberg P.W."/>
            <person name="Aroian R.V."/>
        </authorList>
    </citation>
    <scope>NUCLEOTIDE SEQUENCE</scope>
    <source>
        <strain evidence="2">HY135</strain>
    </source>
</reference>
<protein>
    <submittedName>
        <fullName evidence="1">Uncharacterized protein</fullName>
    </submittedName>
</protein>
<dbReference type="EMBL" id="JARK01001455">
    <property type="protein sequence ID" value="EYB99962.1"/>
    <property type="molecule type" value="Genomic_DNA"/>
</dbReference>
<sequence>MVFCLFSTADSSISELKRRNKKKRLKTSKTSIPALPDNHSAQLICRDACVVRRGRLVGWYSMMQKRSTDAANGAFLYFLSQL</sequence>
<dbReference type="Proteomes" id="UP000024635">
    <property type="component" value="Unassembled WGS sequence"/>
</dbReference>
<evidence type="ECO:0000313" key="2">
    <source>
        <dbReference type="Proteomes" id="UP000024635"/>
    </source>
</evidence>
<accession>A0A016TBD8</accession>
<dbReference type="AlphaFoldDB" id="A0A016TBD8"/>
<gene>
    <name evidence="1" type="primary">Acey_s0119.g872</name>
    <name evidence="1" type="ORF">Y032_0119g872</name>
</gene>
<comment type="caution">
    <text evidence="1">The sequence shown here is derived from an EMBL/GenBank/DDBJ whole genome shotgun (WGS) entry which is preliminary data.</text>
</comment>